<sequence>MKSLTRYRNAVNRLNAESSNISRGRPPKLDPRDAMEQAIQTSAVAQHATQCTGQLRAKRASFIRRRGKCDSLHRTRPCNEPEQCAACSAIADAASARSMAIWGGTDEGLPRDGAVVFELLFSLIVSTELSHVLLESAELPGLNLLLKVRLMKEIKN</sequence>
<protein>
    <submittedName>
        <fullName evidence="1">Uncharacterized protein</fullName>
    </submittedName>
</protein>
<evidence type="ECO:0000313" key="1">
    <source>
        <dbReference type="EMBL" id="KFD61325.1"/>
    </source>
</evidence>
<dbReference type="EMBL" id="KL367626">
    <property type="protein sequence ID" value="KFD61325.1"/>
    <property type="molecule type" value="Genomic_DNA"/>
</dbReference>
<dbReference type="AlphaFoldDB" id="A0A085MVS9"/>
<accession>A0A085MVS9</accession>
<organism evidence="1">
    <name type="scientific">Trichuris suis</name>
    <name type="common">pig whipworm</name>
    <dbReference type="NCBI Taxonomy" id="68888"/>
    <lineage>
        <taxon>Eukaryota</taxon>
        <taxon>Metazoa</taxon>
        <taxon>Ecdysozoa</taxon>
        <taxon>Nematoda</taxon>
        <taxon>Enoplea</taxon>
        <taxon>Dorylaimia</taxon>
        <taxon>Trichinellida</taxon>
        <taxon>Trichuridae</taxon>
        <taxon>Trichuris</taxon>
    </lineage>
</organism>
<proteinExistence type="predicted"/>
<dbReference type="Proteomes" id="UP000030758">
    <property type="component" value="Unassembled WGS sequence"/>
</dbReference>
<gene>
    <name evidence="1" type="ORF">M514_26458</name>
</gene>
<name>A0A085MVS9_9BILA</name>
<reference evidence="1" key="1">
    <citation type="journal article" date="2014" name="Nat. Genet.">
        <title>Genome and transcriptome of the porcine whipworm Trichuris suis.</title>
        <authorList>
            <person name="Jex A.R."/>
            <person name="Nejsum P."/>
            <person name="Schwarz E.M."/>
            <person name="Hu L."/>
            <person name="Young N.D."/>
            <person name="Hall R.S."/>
            <person name="Korhonen P.K."/>
            <person name="Liao S."/>
            <person name="Thamsborg S."/>
            <person name="Xia J."/>
            <person name="Xu P."/>
            <person name="Wang S."/>
            <person name="Scheerlinck J.P."/>
            <person name="Hofmann A."/>
            <person name="Sternberg P.W."/>
            <person name="Wang J."/>
            <person name="Gasser R.B."/>
        </authorList>
    </citation>
    <scope>NUCLEOTIDE SEQUENCE [LARGE SCALE GENOMIC DNA]</scope>
    <source>
        <strain evidence="1">DCEP-RM93F</strain>
    </source>
</reference>